<dbReference type="GO" id="GO:0004519">
    <property type="term" value="F:endonuclease activity"/>
    <property type="evidence" value="ECO:0007669"/>
    <property type="project" value="UniProtKB-KW"/>
</dbReference>
<evidence type="ECO:0000259" key="6">
    <source>
        <dbReference type="Pfam" id="PF01420"/>
    </source>
</evidence>
<dbReference type="GO" id="GO:0016787">
    <property type="term" value="F:hydrolase activity"/>
    <property type="evidence" value="ECO:0007669"/>
    <property type="project" value="UniProtKB-KW"/>
</dbReference>
<dbReference type="Proteomes" id="UP001597178">
    <property type="component" value="Unassembled WGS sequence"/>
</dbReference>
<dbReference type="EC" id="3.1.21.-" evidence="7"/>
<dbReference type="PANTHER" id="PTHR43140">
    <property type="entry name" value="TYPE-1 RESTRICTION ENZYME ECOKI SPECIFICITY PROTEIN"/>
    <property type="match status" value="1"/>
</dbReference>
<sequence>MSKKKQKTVEELLDEALVPEEEQPYDVPANWVWVSIGTLNNIVTGSTPSKKKDENYGGNFPFIKPTELGDEKNVRDGSEFLTNEGKEVSKIIPSESTLICCIGSIGKVGFNNFECSTNQQINSLVPKKEILNPLFNYYQSITPYFQNELINRSYATTVSIINKSKMSMIPIPLPPINEQKRIANRVEELLDKVDQAKQLIEEAKETFELRRAAILDKAFRGELTAEWRRNNANLKPAMDCIEEAKAKQHVTKKQKEIMGDELPFEIPDTWIWVRATEVADVRDGTHDSPKYQSEGYPLITSKNLKNGKLDFTNVNYISEADHMNIGKRSKVDQGDILFAMIGTIGNPALIQEIHNAFSIKNVALFKPYEGIDNEYLAYYLESSGYVQPLINKAKGSTQKFVSLGKLRDSLIPIPPLDEQLEIKNSLKGLFEASNKSNALLEKLDSETIKQSILSKAFRGELGTNDPTEESAVELLKAVLQDHQQEK</sequence>
<dbReference type="RefSeq" id="WP_382398250.1">
    <property type="nucleotide sequence ID" value="NZ_JBHTNH010000006.1"/>
</dbReference>
<organism evidence="7 8">
    <name type="scientific">Lentibacillus salinarum</name>
    <dbReference type="NCBI Taxonomy" id="446820"/>
    <lineage>
        <taxon>Bacteria</taxon>
        <taxon>Bacillati</taxon>
        <taxon>Bacillota</taxon>
        <taxon>Bacilli</taxon>
        <taxon>Bacillales</taxon>
        <taxon>Bacillaceae</taxon>
        <taxon>Lentibacillus</taxon>
    </lineage>
</organism>
<dbReference type="CDD" id="cd17246">
    <property type="entry name" value="RMtype1_S_SonII-TRD2-CR2_like"/>
    <property type="match status" value="1"/>
</dbReference>
<dbReference type="CDD" id="cd17293">
    <property type="entry name" value="RMtype1_S_Ppo21ORF8840P_TRD1-CR1_like"/>
    <property type="match status" value="1"/>
</dbReference>
<dbReference type="SUPFAM" id="SSF116734">
    <property type="entry name" value="DNA methylase specificity domain"/>
    <property type="match status" value="2"/>
</dbReference>
<dbReference type="EMBL" id="JBHTNH010000006">
    <property type="protein sequence ID" value="MFD1361051.1"/>
    <property type="molecule type" value="Genomic_DNA"/>
</dbReference>
<keyword evidence="7" id="KW-0378">Hydrolase</keyword>
<evidence type="ECO:0000256" key="4">
    <source>
        <dbReference type="ARBA" id="ARBA00038652"/>
    </source>
</evidence>
<keyword evidence="2" id="KW-0680">Restriction system</keyword>
<accession>A0ABW3ZRN5</accession>
<keyword evidence="8" id="KW-1185">Reference proteome</keyword>
<keyword evidence="5" id="KW-0175">Coiled coil</keyword>
<protein>
    <submittedName>
        <fullName evidence="7">Restriction endonuclease subunit S</fullName>
        <ecNumber evidence="7">3.1.21.-</ecNumber>
    </submittedName>
</protein>
<name>A0ABW3ZRN5_9BACI</name>
<comment type="similarity">
    <text evidence="1">Belongs to the type-I restriction system S methylase family.</text>
</comment>
<evidence type="ECO:0000313" key="8">
    <source>
        <dbReference type="Proteomes" id="UP001597178"/>
    </source>
</evidence>
<keyword evidence="7" id="KW-0255">Endonuclease</keyword>
<reference evidence="8" key="1">
    <citation type="journal article" date="2019" name="Int. J. Syst. Evol. Microbiol.">
        <title>The Global Catalogue of Microorganisms (GCM) 10K type strain sequencing project: providing services to taxonomists for standard genome sequencing and annotation.</title>
        <authorList>
            <consortium name="The Broad Institute Genomics Platform"/>
            <consortium name="The Broad Institute Genome Sequencing Center for Infectious Disease"/>
            <person name="Wu L."/>
            <person name="Ma J."/>
        </authorList>
    </citation>
    <scope>NUCLEOTIDE SEQUENCE [LARGE SCALE GENOMIC DNA]</scope>
    <source>
        <strain evidence="8">CCUG 54822</strain>
    </source>
</reference>
<feature type="coiled-coil region" evidence="5">
    <location>
        <begin position="176"/>
        <end position="206"/>
    </location>
</feature>
<dbReference type="InterPro" id="IPR044946">
    <property type="entry name" value="Restrct_endonuc_typeI_TRD_sf"/>
</dbReference>
<evidence type="ECO:0000256" key="5">
    <source>
        <dbReference type="SAM" id="Coils"/>
    </source>
</evidence>
<evidence type="ECO:0000256" key="1">
    <source>
        <dbReference type="ARBA" id="ARBA00010923"/>
    </source>
</evidence>
<gene>
    <name evidence="7" type="ORF">ACFQ4A_05125</name>
</gene>
<proteinExistence type="inferred from homology"/>
<comment type="subunit">
    <text evidence="4">The methyltransferase is composed of M and S polypeptides.</text>
</comment>
<evidence type="ECO:0000256" key="3">
    <source>
        <dbReference type="ARBA" id="ARBA00023125"/>
    </source>
</evidence>
<dbReference type="InterPro" id="IPR000055">
    <property type="entry name" value="Restrct_endonuc_typeI_TRD"/>
</dbReference>
<dbReference type="PANTHER" id="PTHR43140:SF1">
    <property type="entry name" value="TYPE I RESTRICTION ENZYME ECOKI SPECIFICITY SUBUNIT"/>
    <property type="match status" value="1"/>
</dbReference>
<keyword evidence="3" id="KW-0238">DNA-binding</keyword>
<feature type="domain" description="Type I restriction modification DNA specificity" evidence="6">
    <location>
        <begin position="28"/>
        <end position="204"/>
    </location>
</feature>
<dbReference type="InterPro" id="IPR051212">
    <property type="entry name" value="Type-I_RE_S_subunit"/>
</dbReference>
<evidence type="ECO:0000313" key="7">
    <source>
        <dbReference type="EMBL" id="MFD1361051.1"/>
    </source>
</evidence>
<keyword evidence="7" id="KW-0540">Nuclease</keyword>
<comment type="caution">
    <text evidence="7">The sequence shown here is derived from an EMBL/GenBank/DDBJ whole genome shotgun (WGS) entry which is preliminary data.</text>
</comment>
<dbReference type="Pfam" id="PF01420">
    <property type="entry name" value="Methylase_S"/>
    <property type="match status" value="2"/>
</dbReference>
<feature type="domain" description="Type I restriction modification DNA specificity" evidence="6">
    <location>
        <begin position="267"/>
        <end position="431"/>
    </location>
</feature>
<dbReference type="Gene3D" id="3.90.220.20">
    <property type="entry name" value="DNA methylase specificity domains"/>
    <property type="match status" value="2"/>
</dbReference>
<evidence type="ECO:0000256" key="2">
    <source>
        <dbReference type="ARBA" id="ARBA00022747"/>
    </source>
</evidence>